<evidence type="ECO:0000313" key="1">
    <source>
        <dbReference type="EMBL" id="UZH54097.1"/>
    </source>
</evidence>
<evidence type="ECO:0000313" key="2">
    <source>
        <dbReference type="Proteomes" id="UP001163981"/>
    </source>
</evidence>
<dbReference type="RefSeq" id="WP_265162403.1">
    <property type="nucleotide sequence ID" value="NZ_CP069620.1"/>
</dbReference>
<name>A0ABY6NMK1_9FLAO</name>
<keyword evidence="2" id="KW-1185">Reference proteome</keyword>
<organism evidence="1 2">
    <name type="scientific">Salinimicrobium tongyeongense</name>
    <dbReference type="NCBI Taxonomy" id="2809707"/>
    <lineage>
        <taxon>Bacteria</taxon>
        <taxon>Pseudomonadati</taxon>
        <taxon>Bacteroidota</taxon>
        <taxon>Flavobacteriia</taxon>
        <taxon>Flavobacteriales</taxon>
        <taxon>Flavobacteriaceae</taxon>
        <taxon>Salinimicrobium</taxon>
    </lineage>
</organism>
<dbReference type="Proteomes" id="UP001163981">
    <property type="component" value="Chromosome"/>
</dbReference>
<proteinExistence type="predicted"/>
<dbReference type="EMBL" id="CP069620">
    <property type="protein sequence ID" value="UZH54097.1"/>
    <property type="molecule type" value="Genomic_DNA"/>
</dbReference>
<sequence length="119" mass="13890">MTTTFVTQNEMRLLWKTSLERMIADCRASKKLPGGLLELIKHNLFAKYAAYNPQFDDIEIGVNECKHSTTSYADIRIYQFPLDELEERLTASFKTKRGDLEFYARVFKGKEFNDKILVL</sequence>
<reference evidence="1" key="1">
    <citation type="submission" date="2021-02" db="EMBL/GenBank/DDBJ databases">
        <title>Salinimicrobium sp. nov. isolated from seawater in Tongyeong, Republic of Korea.</title>
        <authorList>
            <person name="Lee S.-J."/>
        </authorList>
    </citation>
    <scope>NUCLEOTIDE SEQUENCE</scope>
    <source>
        <strain evidence="1">HN-2-9-2</strain>
    </source>
</reference>
<accession>A0ABY6NMK1</accession>
<gene>
    <name evidence="1" type="ORF">JRG66_08785</name>
</gene>
<protein>
    <submittedName>
        <fullName evidence="1">Uncharacterized protein</fullName>
    </submittedName>
</protein>